<reference evidence="3" key="1">
    <citation type="submission" date="2022-07" db="EMBL/GenBank/DDBJ databases">
        <title>Fungi with potential for degradation of polypropylene.</title>
        <authorList>
            <person name="Gostincar C."/>
        </authorList>
    </citation>
    <scope>NUCLEOTIDE SEQUENCE</scope>
    <source>
        <strain evidence="3">EXF-13308</strain>
    </source>
</reference>
<evidence type="ECO:0000256" key="1">
    <source>
        <dbReference type="SAM" id="MobiDB-lite"/>
    </source>
</evidence>
<dbReference type="GO" id="GO:0009116">
    <property type="term" value="P:nucleoside metabolic process"/>
    <property type="evidence" value="ECO:0007669"/>
    <property type="project" value="InterPro"/>
</dbReference>
<evidence type="ECO:0000259" key="2">
    <source>
        <dbReference type="Pfam" id="PF01048"/>
    </source>
</evidence>
<name>A0AA38VGH3_9PEZI</name>
<dbReference type="EMBL" id="JANBVO010000081">
    <property type="protein sequence ID" value="KAJ9130677.1"/>
    <property type="molecule type" value="Genomic_DNA"/>
</dbReference>
<comment type="caution">
    <text evidence="3">The sequence shown here is derived from an EMBL/GenBank/DDBJ whole genome shotgun (WGS) entry which is preliminary data.</text>
</comment>
<dbReference type="Gene3D" id="3.40.50.1580">
    <property type="entry name" value="Nucleoside phosphorylase domain"/>
    <property type="match status" value="1"/>
</dbReference>
<dbReference type="Proteomes" id="UP001174694">
    <property type="component" value="Unassembled WGS sequence"/>
</dbReference>
<accession>A0AA38VGH3</accession>
<evidence type="ECO:0000313" key="4">
    <source>
        <dbReference type="Proteomes" id="UP001174694"/>
    </source>
</evidence>
<dbReference type="PANTHER" id="PTHR46082">
    <property type="entry name" value="ATP/GTP-BINDING PROTEIN-RELATED"/>
    <property type="match status" value="1"/>
</dbReference>
<dbReference type="InterPro" id="IPR035994">
    <property type="entry name" value="Nucleoside_phosphorylase_sf"/>
</dbReference>
<gene>
    <name evidence="3" type="ORF">NKR23_g12075</name>
</gene>
<dbReference type="InterPro" id="IPR000845">
    <property type="entry name" value="Nucleoside_phosphorylase_d"/>
</dbReference>
<dbReference type="PANTHER" id="PTHR46082:SF6">
    <property type="entry name" value="AAA+ ATPASE DOMAIN-CONTAINING PROTEIN-RELATED"/>
    <property type="match status" value="1"/>
</dbReference>
<sequence>MPSPPLSRDDFEVAIICALPTEYNGVSLVFDDLWDNDGDRYGRARGDDNQYTTGRIGKWDVILALLPHMGKASAASAAASMRASYRGLKLALLVGVCGGVPHSEHGEVLLGDVVLSETVVQYDFGRQYPVGFVRKNTVGNNLGRANKDIRGLLAMFKTDLGMDRLEERTASILRELQAKAALKRRIGNRYNYPGTDQDTLFEPAYHHKHRTSAACSCCEHVGDSGSPCDEALRSSCAVLGCAEDHLVARRRLEGKRRLQQGNSAAVQQPAIHVGAVASGDMVMKSGVHRDRIAGKEGVIAFEMEGAGVWDEVPCIVVKGVCDYADSHKHKGWQDFAAATAASAAKAMLEQYIQSDKIPQATRSESESTISTSTTLLTRRQQRGMILPTRLKLPNTLGRRAAAQGRHSTGRLQGTTWLQDRRRPEVM</sequence>
<feature type="region of interest" description="Disordered" evidence="1">
    <location>
        <begin position="397"/>
        <end position="426"/>
    </location>
</feature>
<feature type="compositionally biased region" description="Polar residues" evidence="1">
    <location>
        <begin position="405"/>
        <end position="417"/>
    </location>
</feature>
<keyword evidence="4" id="KW-1185">Reference proteome</keyword>
<dbReference type="SUPFAM" id="SSF53167">
    <property type="entry name" value="Purine and uridine phosphorylases"/>
    <property type="match status" value="1"/>
</dbReference>
<dbReference type="InterPro" id="IPR053137">
    <property type="entry name" value="NLR-like"/>
</dbReference>
<organism evidence="3 4">
    <name type="scientific">Pleurostoma richardsiae</name>
    <dbReference type="NCBI Taxonomy" id="41990"/>
    <lineage>
        <taxon>Eukaryota</taxon>
        <taxon>Fungi</taxon>
        <taxon>Dikarya</taxon>
        <taxon>Ascomycota</taxon>
        <taxon>Pezizomycotina</taxon>
        <taxon>Sordariomycetes</taxon>
        <taxon>Sordariomycetidae</taxon>
        <taxon>Calosphaeriales</taxon>
        <taxon>Pleurostomataceae</taxon>
        <taxon>Pleurostoma</taxon>
    </lineage>
</organism>
<proteinExistence type="predicted"/>
<protein>
    <submittedName>
        <fullName evidence="3">Aminodeoxyfutalosine nucleosidase</fullName>
    </submittedName>
</protein>
<evidence type="ECO:0000313" key="3">
    <source>
        <dbReference type="EMBL" id="KAJ9130677.1"/>
    </source>
</evidence>
<dbReference type="GO" id="GO:0003824">
    <property type="term" value="F:catalytic activity"/>
    <property type="evidence" value="ECO:0007669"/>
    <property type="project" value="InterPro"/>
</dbReference>
<dbReference type="Pfam" id="PF01048">
    <property type="entry name" value="PNP_UDP_1"/>
    <property type="match status" value="1"/>
</dbReference>
<dbReference type="AlphaFoldDB" id="A0AA38VGH3"/>
<feature type="domain" description="Nucleoside phosphorylase" evidence="2">
    <location>
        <begin position="13"/>
        <end position="129"/>
    </location>
</feature>